<proteinExistence type="predicted"/>
<gene>
    <name evidence="1" type="ORF">PPRIM_AZ9-3.1.T2000008</name>
</gene>
<comment type="caution">
    <text evidence="1">The sequence shown here is derived from an EMBL/GenBank/DDBJ whole genome shotgun (WGS) entry which is preliminary data.</text>
</comment>
<evidence type="ECO:0000313" key="1">
    <source>
        <dbReference type="EMBL" id="CAD8117471.1"/>
    </source>
</evidence>
<reference evidence="1" key="1">
    <citation type="submission" date="2021-01" db="EMBL/GenBank/DDBJ databases">
        <authorList>
            <consortium name="Genoscope - CEA"/>
            <person name="William W."/>
        </authorList>
    </citation>
    <scope>NUCLEOTIDE SEQUENCE</scope>
</reference>
<keyword evidence="2" id="KW-1185">Reference proteome</keyword>
<organism evidence="1 2">
    <name type="scientific">Paramecium primaurelia</name>
    <dbReference type="NCBI Taxonomy" id="5886"/>
    <lineage>
        <taxon>Eukaryota</taxon>
        <taxon>Sar</taxon>
        <taxon>Alveolata</taxon>
        <taxon>Ciliophora</taxon>
        <taxon>Intramacronucleata</taxon>
        <taxon>Oligohymenophorea</taxon>
        <taxon>Peniculida</taxon>
        <taxon>Parameciidae</taxon>
        <taxon>Paramecium</taxon>
    </lineage>
</organism>
<name>A0A8S1QQ08_PARPR</name>
<sequence>MDAILVKGYLKMPQRADQISVDVEEWMQNRPQNIQIIILSNNDLEFLICQFEVHTSIYIQK</sequence>
<dbReference type="Proteomes" id="UP000688137">
    <property type="component" value="Unassembled WGS sequence"/>
</dbReference>
<dbReference type="AlphaFoldDB" id="A0A8S1QQ08"/>
<accession>A0A8S1QQ08</accession>
<protein>
    <submittedName>
        <fullName evidence="1">Uncharacterized protein</fullName>
    </submittedName>
</protein>
<evidence type="ECO:0000313" key="2">
    <source>
        <dbReference type="Proteomes" id="UP000688137"/>
    </source>
</evidence>
<dbReference type="EMBL" id="CAJJDM010000209">
    <property type="protein sequence ID" value="CAD8117471.1"/>
    <property type="molecule type" value="Genomic_DNA"/>
</dbReference>